<dbReference type="EMBL" id="JAVRFE010000033">
    <property type="protein sequence ID" value="MDT0458681.1"/>
    <property type="molecule type" value="Genomic_DNA"/>
</dbReference>
<dbReference type="Gene3D" id="3.40.190.10">
    <property type="entry name" value="Periplasmic binding protein-like II"/>
    <property type="match status" value="2"/>
</dbReference>
<organism evidence="3 4">
    <name type="scientific">Streptomyces mooreae</name>
    <dbReference type="NCBI Taxonomy" id="3075523"/>
    <lineage>
        <taxon>Bacteria</taxon>
        <taxon>Bacillati</taxon>
        <taxon>Actinomycetota</taxon>
        <taxon>Actinomycetes</taxon>
        <taxon>Kitasatosporales</taxon>
        <taxon>Streptomycetaceae</taxon>
        <taxon>Streptomyces</taxon>
    </lineage>
</organism>
<evidence type="ECO:0000313" key="4">
    <source>
        <dbReference type="Proteomes" id="UP001180551"/>
    </source>
</evidence>
<evidence type="ECO:0000259" key="2">
    <source>
        <dbReference type="SMART" id="SM00062"/>
    </source>
</evidence>
<evidence type="ECO:0000256" key="1">
    <source>
        <dbReference type="ARBA" id="ARBA00022729"/>
    </source>
</evidence>
<dbReference type="Pfam" id="PF00497">
    <property type="entry name" value="SBP_bac_3"/>
    <property type="match status" value="1"/>
</dbReference>
<feature type="domain" description="Solute-binding protein family 3/N-terminal" evidence="2">
    <location>
        <begin position="91"/>
        <end position="318"/>
    </location>
</feature>
<dbReference type="CDD" id="cd01004">
    <property type="entry name" value="PBP2_MidA_like"/>
    <property type="match status" value="1"/>
</dbReference>
<comment type="caution">
    <text evidence="3">The sequence shown here is derived from an EMBL/GenBank/DDBJ whole genome shotgun (WGS) entry which is preliminary data.</text>
</comment>
<dbReference type="InterPro" id="IPR001638">
    <property type="entry name" value="Solute-binding_3/MltF_N"/>
</dbReference>
<gene>
    <name evidence="3" type="ORF">RM550_23590</name>
</gene>
<proteinExistence type="predicted"/>
<keyword evidence="1" id="KW-0732">Signal</keyword>
<keyword evidence="4" id="KW-1185">Reference proteome</keyword>
<reference evidence="3" key="1">
    <citation type="submission" date="2024-05" db="EMBL/GenBank/DDBJ databases">
        <title>30 novel species of actinomycetes from the DSMZ collection.</title>
        <authorList>
            <person name="Nouioui I."/>
        </authorList>
    </citation>
    <scope>NUCLEOTIDE SEQUENCE</scope>
    <source>
        <strain evidence="3">DSM 41527</strain>
    </source>
</reference>
<dbReference type="Proteomes" id="UP001180551">
    <property type="component" value="Unassembled WGS sequence"/>
</dbReference>
<dbReference type="PANTHER" id="PTHR35936:SF17">
    <property type="entry name" value="ARGININE-BINDING EXTRACELLULAR PROTEIN ARTP"/>
    <property type="match status" value="1"/>
</dbReference>
<dbReference type="SUPFAM" id="SSF53850">
    <property type="entry name" value="Periplasmic binding protein-like II"/>
    <property type="match status" value="1"/>
</dbReference>
<name>A0ABU2TCL6_9ACTN</name>
<dbReference type="SMART" id="SM00062">
    <property type="entry name" value="PBPb"/>
    <property type="match status" value="1"/>
</dbReference>
<dbReference type="PANTHER" id="PTHR35936">
    <property type="entry name" value="MEMBRANE-BOUND LYTIC MUREIN TRANSGLYCOSYLASE F"/>
    <property type="match status" value="1"/>
</dbReference>
<protein>
    <submittedName>
        <fullName evidence="3">ABC transporter substrate-binding protein</fullName>
    </submittedName>
</protein>
<evidence type="ECO:0000313" key="3">
    <source>
        <dbReference type="EMBL" id="MDT0458681.1"/>
    </source>
</evidence>
<dbReference type="RefSeq" id="WP_311625751.1">
    <property type="nucleotide sequence ID" value="NZ_JAVRFE010000033.1"/>
</dbReference>
<accession>A0ABU2TCL6</accession>
<sequence>MSPATPRTTAPRIATLRTTALRTTVWRTAALLAAAPWALTACGTGGTGGAAGAAGASAADDKIPTTDVVSGVRKDPAAAKLLPADVRARGSLSVATSVGTPPGAAYPADGKTLAGQDIDFADAVGKVLGLKIDREVASFEAILPALGSGRYDMGTGNFGVTDERRRTLDFVTYINDGQGFAVRKDSPLKRVGSLRQLCGLTVATGAGTTFEATLEENRHRCAQAGKKPYDIKTYAEQGALWISLRQGRTDVVMSTVNGLRYAVRQQPDLRFLNEFKRLDVGFAFRKGTPLAPAVQAAVGRLQKDGTYDRILRKWGTGPSALTASRLNPPEIR</sequence>